<reference evidence="2" key="1">
    <citation type="submission" date="2021-01" db="EMBL/GenBank/DDBJ databases">
        <authorList>
            <person name="Corre E."/>
            <person name="Pelletier E."/>
            <person name="Niang G."/>
            <person name="Scheremetjew M."/>
            <person name="Finn R."/>
            <person name="Kale V."/>
            <person name="Holt S."/>
            <person name="Cochrane G."/>
            <person name="Meng A."/>
            <person name="Brown T."/>
            <person name="Cohen L."/>
        </authorList>
    </citation>
    <scope>NUCLEOTIDE SEQUENCE</scope>
    <source>
        <strain evidence="2">CCMP1374</strain>
    </source>
</reference>
<feature type="signal peptide" evidence="1">
    <location>
        <begin position="1"/>
        <end position="17"/>
    </location>
</feature>
<protein>
    <recommendedName>
        <fullName evidence="3">Secreted protein</fullName>
    </recommendedName>
</protein>
<dbReference type="EMBL" id="HBEP01022496">
    <property type="protein sequence ID" value="CAD8493709.1"/>
    <property type="molecule type" value="Transcribed_RNA"/>
</dbReference>
<organism evidence="2">
    <name type="scientific">Phaeocystis antarctica</name>
    <dbReference type="NCBI Taxonomy" id="33657"/>
    <lineage>
        <taxon>Eukaryota</taxon>
        <taxon>Haptista</taxon>
        <taxon>Haptophyta</taxon>
        <taxon>Prymnesiophyceae</taxon>
        <taxon>Phaeocystales</taxon>
        <taxon>Phaeocystaceae</taxon>
        <taxon>Phaeocystis</taxon>
    </lineage>
</organism>
<sequence length="115" mass="11699">MWMALLLIVAFVLPAVAFTRPGPTHTAAPSRIVDRAAVSMHCGVCGGKTVDTSCGGHGTEGSLIDAISHKAGATQVVVGGQSKKGAKSSSRRREGCCLCCPAGCSCCLAGCQCRF</sequence>
<name>A0A7S0EWH1_9EUKA</name>
<dbReference type="AlphaFoldDB" id="A0A7S0EWH1"/>
<gene>
    <name evidence="2" type="ORF">PANT1444_LOCUS12624</name>
</gene>
<evidence type="ECO:0000256" key="1">
    <source>
        <dbReference type="SAM" id="SignalP"/>
    </source>
</evidence>
<accession>A0A7S0EWH1</accession>
<feature type="chain" id="PRO_5031078685" description="Secreted protein" evidence="1">
    <location>
        <begin position="18"/>
        <end position="115"/>
    </location>
</feature>
<proteinExistence type="predicted"/>
<evidence type="ECO:0008006" key="3">
    <source>
        <dbReference type="Google" id="ProtNLM"/>
    </source>
</evidence>
<keyword evidence="1" id="KW-0732">Signal</keyword>
<evidence type="ECO:0000313" key="2">
    <source>
        <dbReference type="EMBL" id="CAD8493709.1"/>
    </source>
</evidence>